<dbReference type="Gene3D" id="3.90.226.10">
    <property type="entry name" value="2-enoyl-CoA Hydratase, Chain A, domain 1"/>
    <property type="match status" value="1"/>
</dbReference>
<dbReference type="PROSITE" id="PS51257">
    <property type="entry name" value="PROKAR_LIPOPROTEIN"/>
    <property type="match status" value="1"/>
</dbReference>
<dbReference type="Gene3D" id="3.30.750.44">
    <property type="match status" value="1"/>
</dbReference>
<keyword evidence="2" id="KW-0378">Hydrolase</keyword>
<dbReference type="EMBL" id="JBHULE010000019">
    <property type="protein sequence ID" value="MFD2564305.1"/>
    <property type="molecule type" value="Genomic_DNA"/>
</dbReference>
<evidence type="ECO:0000313" key="3">
    <source>
        <dbReference type="Proteomes" id="UP001597319"/>
    </source>
</evidence>
<dbReference type="PANTHER" id="PTHR11261:SF3">
    <property type="entry name" value="RETINOL-BINDING PROTEIN 3"/>
    <property type="match status" value="1"/>
</dbReference>
<evidence type="ECO:0000313" key="2">
    <source>
        <dbReference type="EMBL" id="MFD2564305.1"/>
    </source>
</evidence>
<keyword evidence="3" id="KW-1185">Reference proteome</keyword>
<accession>A0ABW5LHP1</accession>
<protein>
    <submittedName>
        <fullName evidence="2">S41 family peptidase</fullName>
        <ecNumber evidence="2">3.4.-.-</ecNumber>
    </submittedName>
</protein>
<dbReference type="RefSeq" id="WP_378294142.1">
    <property type="nucleotide sequence ID" value="NZ_JBHULE010000019.1"/>
</dbReference>
<dbReference type="Pfam" id="PF03572">
    <property type="entry name" value="Peptidase_S41"/>
    <property type="match status" value="1"/>
</dbReference>
<dbReference type="Proteomes" id="UP001597319">
    <property type="component" value="Unassembled WGS sequence"/>
</dbReference>
<name>A0ABW5LHP1_9FLAO</name>
<sequence length="469" mass="53097">MMLYAIKKEISFTIIKKWHLCFLVLFVFSCQSDDDTSLPTENLINGFWFVADKGYIFEFTDGKDIFYNINTAGCSIQDDDFIPVEFFGFTLTQVNENEIIGTSDLSDSDVIFTRLLDQNPNCLPNMIATTEDPKVNFDHFWNIFNDYYAFFETRNIDWSQYENLREQVTADNLYDTIKELVYLLEDGHVNIYDEAVGVDIRSGDPKLLERLNANLSGDLVLTNINNLFDLGNEKLVTIVTDYLGGDFEIDERENIIWGLINDDIGYINILTMEGYGTNFNDELPALNTLLDRVMKDVSTSGISKLILDLRFNDGGYDTAALNMVSRFMDQERVSYFKKARLGDGFTENKSFSVGPRGDFQFTGDIILLTSPFTISAGELFTLCMKDLPYVTIVGEHTNGAFSTVLEHVLPNGGEVGLSNEIYSDAQGEVFEVVGIGPENQENRVPFLSTLDFQEEKDSGIDRAIELLQQ</sequence>
<reference evidence="3" key="1">
    <citation type="journal article" date="2019" name="Int. J. Syst. Evol. Microbiol.">
        <title>The Global Catalogue of Microorganisms (GCM) 10K type strain sequencing project: providing services to taxonomists for standard genome sequencing and annotation.</title>
        <authorList>
            <consortium name="The Broad Institute Genomics Platform"/>
            <consortium name="The Broad Institute Genome Sequencing Center for Infectious Disease"/>
            <person name="Wu L."/>
            <person name="Ma J."/>
        </authorList>
    </citation>
    <scope>NUCLEOTIDE SEQUENCE [LARGE SCALE GENOMIC DNA]</scope>
    <source>
        <strain evidence="3">KCTC 52274</strain>
    </source>
</reference>
<comment type="caution">
    <text evidence="2">The sequence shown here is derived from an EMBL/GenBank/DDBJ whole genome shotgun (WGS) entry which is preliminary data.</text>
</comment>
<dbReference type="SUPFAM" id="SSF52096">
    <property type="entry name" value="ClpP/crotonase"/>
    <property type="match status" value="1"/>
</dbReference>
<gene>
    <name evidence="2" type="ORF">ACFSR1_16615</name>
</gene>
<evidence type="ECO:0000259" key="1">
    <source>
        <dbReference type="SMART" id="SM00245"/>
    </source>
</evidence>
<dbReference type="PANTHER" id="PTHR11261">
    <property type="entry name" value="INTERPHOTORECEPTOR RETINOID-BINDING PROTEIN"/>
    <property type="match status" value="1"/>
</dbReference>
<feature type="domain" description="Tail specific protease" evidence="1">
    <location>
        <begin position="231"/>
        <end position="442"/>
    </location>
</feature>
<dbReference type="EC" id="3.4.-.-" evidence="2"/>
<dbReference type="SMART" id="SM00245">
    <property type="entry name" value="TSPc"/>
    <property type="match status" value="1"/>
</dbReference>
<dbReference type="CDD" id="cd07563">
    <property type="entry name" value="Peptidase_S41_IRBP"/>
    <property type="match status" value="1"/>
</dbReference>
<organism evidence="2 3">
    <name type="scientific">Aquimarina rubra</name>
    <dbReference type="NCBI Taxonomy" id="1920033"/>
    <lineage>
        <taxon>Bacteria</taxon>
        <taxon>Pseudomonadati</taxon>
        <taxon>Bacteroidota</taxon>
        <taxon>Flavobacteriia</taxon>
        <taxon>Flavobacteriales</taxon>
        <taxon>Flavobacteriaceae</taxon>
        <taxon>Aquimarina</taxon>
    </lineage>
</organism>
<dbReference type="InterPro" id="IPR029045">
    <property type="entry name" value="ClpP/crotonase-like_dom_sf"/>
</dbReference>
<dbReference type="GO" id="GO:0016787">
    <property type="term" value="F:hydrolase activity"/>
    <property type="evidence" value="ECO:0007669"/>
    <property type="project" value="UniProtKB-KW"/>
</dbReference>
<proteinExistence type="predicted"/>
<dbReference type="InterPro" id="IPR005151">
    <property type="entry name" value="Tail-specific_protease"/>
</dbReference>